<evidence type="ECO:0000256" key="1">
    <source>
        <dbReference type="ARBA" id="ARBA00001971"/>
    </source>
</evidence>
<evidence type="ECO:0000256" key="7">
    <source>
        <dbReference type="ARBA" id="ARBA00023033"/>
    </source>
</evidence>
<dbReference type="SUPFAM" id="SSF48264">
    <property type="entry name" value="Cytochrome P450"/>
    <property type="match status" value="1"/>
</dbReference>
<keyword evidence="3" id="KW-0349">Heme</keyword>
<sequence length="330" mass="37519">MRWIQALHQRYGDAVRTSPDQVSYACAEAWRSIYGHATATRKSTEKDPRFFGQTLSKGTPDILRAPGPDHSRFRRNFSHAFSDRALREQQPLIAHYADMLVAKLQALVQADPEVKAEMVFLYNLTTFDIMGELTFGDPLNLLEGTGSTNWVTTIFSSVKVNSIRRVARYYPWCAALVNPLIPRSLKKMQATHYRSCRERVDSRLARTVDKPDIWGLIMAQKEELRLNREEMYTNSQLFMVAGTETTATALSGLTYQLLLNPDKLALLTKEVRGMFAHSAEIDMLRLAQMKYLNFCIEEGLRMYPPVPTGMARVIPKEGMEICGEYLPGNV</sequence>
<dbReference type="STRING" id="1448321.A0A317WCX3"/>
<accession>A0A317WCX3</accession>
<dbReference type="Gene3D" id="1.10.630.10">
    <property type="entry name" value="Cytochrome P450"/>
    <property type="match status" value="1"/>
</dbReference>
<feature type="non-terminal residue" evidence="8">
    <location>
        <position position="330"/>
    </location>
</feature>
<organism evidence="8 9">
    <name type="scientific">Aspergillus heteromorphus CBS 117.55</name>
    <dbReference type="NCBI Taxonomy" id="1448321"/>
    <lineage>
        <taxon>Eukaryota</taxon>
        <taxon>Fungi</taxon>
        <taxon>Dikarya</taxon>
        <taxon>Ascomycota</taxon>
        <taxon>Pezizomycotina</taxon>
        <taxon>Eurotiomycetes</taxon>
        <taxon>Eurotiomycetidae</taxon>
        <taxon>Eurotiales</taxon>
        <taxon>Aspergillaceae</taxon>
        <taxon>Aspergillus</taxon>
        <taxon>Aspergillus subgen. Circumdati</taxon>
    </lineage>
</organism>
<dbReference type="GeneID" id="37065341"/>
<comment type="similarity">
    <text evidence="2">Belongs to the cytochrome P450 family.</text>
</comment>
<keyword evidence="6" id="KW-0408">Iron</keyword>
<evidence type="ECO:0000256" key="3">
    <source>
        <dbReference type="ARBA" id="ARBA00022617"/>
    </source>
</evidence>
<evidence type="ECO:0000256" key="6">
    <source>
        <dbReference type="ARBA" id="ARBA00023004"/>
    </source>
</evidence>
<dbReference type="GO" id="GO:0005506">
    <property type="term" value="F:iron ion binding"/>
    <property type="evidence" value="ECO:0007669"/>
    <property type="project" value="InterPro"/>
</dbReference>
<comment type="cofactor">
    <cofactor evidence="1">
        <name>heme</name>
        <dbReference type="ChEBI" id="CHEBI:30413"/>
    </cofactor>
</comment>
<dbReference type="VEuPathDB" id="FungiDB:BO70DRAFT_361705"/>
<keyword evidence="9" id="KW-1185">Reference proteome</keyword>
<dbReference type="Proteomes" id="UP000247233">
    <property type="component" value="Unassembled WGS sequence"/>
</dbReference>
<gene>
    <name evidence="8" type="ORF">BO70DRAFT_361705</name>
</gene>
<dbReference type="InterPro" id="IPR036396">
    <property type="entry name" value="Cyt_P450_sf"/>
</dbReference>
<dbReference type="EMBL" id="MSFL01000010">
    <property type="protein sequence ID" value="PWY83611.1"/>
    <property type="molecule type" value="Genomic_DNA"/>
</dbReference>
<keyword evidence="7" id="KW-0503">Monooxygenase</keyword>
<dbReference type="PANTHER" id="PTHR24305">
    <property type="entry name" value="CYTOCHROME P450"/>
    <property type="match status" value="1"/>
</dbReference>
<comment type="caution">
    <text evidence="8">The sequence shown here is derived from an EMBL/GenBank/DDBJ whole genome shotgun (WGS) entry which is preliminary data.</text>
</comment>
<dbReference type="AlphaFoldDB" id="A0A317WCX3"/>
<dbReference type="RefSeq" id="XP_025400054.1">
    <property type="nucleotide sequence ID" value="XM_025543104.1"/>
</dbReference>
<proteinExistence type="inferred from homology"/>
<dbReference type="InterPro" id="IPR050121">
    <property type="entry name" value="Cytochrome_P450_monoxygenase"/>
</dbReference>
<reference evidence="8 9" key="1">
    <citation type="submission" date="2016-12" db="EMBL/GenBank/DDBJ databases">
        <title>The genomes of Aspergillus section Nigri reveals drivers in fungal speciation.</title>
        <authorList>
            <consortium name="DOE Joint Genome Institute"/>
            <person name="Vesth T.C."/>
            <person name="Nybo J."/>
            <person name="Theobald S."/>
            <person name="Brandl J."/>
            <person name="Frisvad J.C."/>
            <person name="Nielsen K.F."/>
            <person name="Lyhne E.K."/>
            <person name="Kogle M.E."/>
            <person name="Kuo A."/>
            <person name="Riley R."/>
            <person name="Clum A."/>
            <person name="Nolan M."/>
            <person name="Lipzen A."/>
            <person name="Salamov A."/>
            <person name="Henrissat B."/>
            <person name="Wiebenga A."/>
            <person name="De Vries R.P."/>
            <person name="Grigoriev I.V."/>
            <person name="Mortensen U.H."/>
            <person name="Andersen M.R."/>
            <person name="Baker S.E."/>
        </authorList>
    </citation>
    <scope>NUCLEOTIDE SEQUENCE [LARGE SCALE GENOMIC DNA]</scope>
    <source>
        <strain evidence="8 9">CBS 117.55</strain>
    </source>
</reference>
<evidence type="ECO:0000256" key="5">
    <source>
        <dbReference type="ARBA" id="ARBA00023002"/>
    </source>
</evidence>
<dbReference type="OrthoDB" id="1470350at2759"/>
<dbReference type="InterPro" id="IPR001128">
    <property type="entry name" value="Cyt_P450"/>
</dbReference>
<dbReference type="GO" id="GO:0020037">
    <property type="term" value="F:heme binding"/>
    <property type="evidence" value="ECO:0007669"/>
    <property type="project" value="InterPro"/>
</dbReference>
<dbReference type="GO" id="GO:0016705">
    <property type="term" value="F:oxidoreductase activity, acting on paired donors, with incorporation or reduction of molecular oxygen"/>
    <property type="evidence" value="ECO:0007669"/>
    <property type="project" value="InterPro"/>
</dbReference>
<keyword evidence="5" id="KW-0560">Oxidoreductase</keyword>
<evidence type="ECO:0000256" key="2">
    <source>
        <dbReference type="ARBA" id="ARBA00010617"/>
    </source>
</evidence>
<dbReference type="PANTHER" id="PTHR24305:SF210">
    <property type="entry name" value="CYTOCHROME P450 MONOOXYGENASE ASQL-RELATED"/>
    <property type="match status" value="1"/>
</dbReference>
<evidence type="ECO:0000313" key="9">
    <source>
        <dbReference type="Proteomes" id="UP000247233"/>
    </source>
</evidence>
<name>A0A317WCX3_9EURO</name>
<evidence type="ECO:0000256" key="4">
    <source>
        <dbReference type="ARBA" id="ARBA00022723"/>
    </source>
</evidence>
<dbReference type="Pfam" id="PF00067">
    <property type="entry name" value="p450"/>
    <property type="match status" value="1"/>
</dbReference>
<dbReference type="GO" id="GO:0004497">
    <property type="term" value="F:monooxygenase activity"/>
    <property type="evidence" value="ECO:0007669"/>
    <property type="project" value="UniProtKB-KW"/>
</dbReference>
<keyword evidence="4" id="KW-0479">Metal-binding</keyword>
<protein>
    <submittedName>
        <fullName evidence="8">Cytochrome P450</fullName>
    </submittedName>
</protein>
<dbReference type="CDD" id="cd11058">
    <property type="entry name" value="CYP60B-like"/>
    <property type="match status" value="1"/>
</dbReference>
<evidence type="ECO:0000313" key="8">
    <source>
        <dbReference type="EMBL" id="PWY83611.1"/>
    </source>
</evidence>